<feature type="non-terminal residue" evidence="1">
    <location>
        <position position="1"/>
    </location>
</feature>
<keyword evidence="2" id="KW-1185">Reference proteome</keyword>
<dbReference type="EMBL" id="JAGTTL010000030">
    <property type="protein sequence ID" value="KAK6298313.1"/>
    <property type="molecule type" value="Genomic_DNA"/>
</dbReference>
<name>A0AAN8KUL7_9TELE</name>
<dbReference type="Proteomes" id="UP001356427">
    <property type="component" value="Unassembled WGS sequence"/>
</dbReference>
<evidence type="ECO:0000313" key="2">
    <source>
        <dbReference type="Proteomes" id="UP001356427"/>
    </source>
</evidence>
<sequence>LGVIFSCESEPMNRVTITLLLLLVTNWKNYSEWQEQLSLKLFLHWFCLCCKTLPGYGNSALNRK</sequence>
<protein>
    <submittedName>
        <fullName evidence="1">Uncharacterized protein</fullName>
    </submittedName>
</protein>
<evidence type="ECO:0000313" key="1">
    <source>
        <dbReference type="EMBL" id="KAK6298313.1"/>
    </source>
</evidence>
<dbReference type="AlphaFoldDB" id="A0AAN8KUL7"/>
<comment type="caution">
    <text evidence="1">The sequence shown here is derived from an EMBL/GenBank/DDBJ whole genome shotgun (WGS) entry which is preliminary data.</text>
</comment>
<organism evidence="1 2">
    <name type="scientific">Coregonus suidteri</name>
    <dbReference type="NCBI Taxonomy" id="861788"/>
    <lineage>
        <taxon>Eukaryota</taxon>
        <taxon>Metazoa</taxon>
        <taxon>Chordata</taxon>
        <taxon>Craniata</taxon>
        <taxon>Vertebrata</taxon>
        <taxon>Euteleostomi</taxon>
        <taxon>Actinopterygii</taxon>
        <taxon>Neopterygii</taxon>
        <taxon>Teleostei</taxon>
        <taxon>Protacanthopterygii</taxon>
        <taxon>Salmoniformes</taxon>
        <taxon>Salmonidae</taxon>
        <taxon>Coregoninae</taxon>
        <taxon>Coregonus</taxon>
    </lineage>
</organism>
<gene>
    <name evidence="1" type="ORF">J4Q44_G00313680</name>
</gene>
<accession>A0AAN8KUL7</accession>
<reference evidence="1 2" key="1">
    <citation type="submission" date="2021-04" db="EMBL/GenBank/DDBJ databases">
        <authorList>
            <person name="De Guttry C."/>
            <person name="Zahm M."/>
            <person name="Klopp C."/>
            <person name="Cabau C."/>
            <person name="Louis A."/>
            <person name="Berthelot C."/>
            <person name="Parey E."/>
            <person name="Roest Crollius H."/>
            <person name="Montfort J."/>
            <person name="Robinson-Rechavi M."/>
            <person name="Bucao C."/>
            <person name="Bouchez O."/>
            <person name="Gislard M."/>
            <person name="Lluch J."/>
            <person name="Milhes M."/>
            <person name="Lampietro C."/>
            <person name="Lopez Roques C."/>
            <person name="Donnadieu C."/>
            <person name="Braasch I."/>
            <person name="Desvignes T."/>
            <person name="Postlethwait J."/>
            <person name="Bobe J."/>
            <person name="Wedekind C."/>
            <person name="Guiguen Y."/>
        </authorList>
    </citation>
    <scope>NUCLEOTIDE SEQUENCE [LARGE SCALE GENOMIC DNA]</scope>
    <source>
        <strain evidence="1">Cs_M1</strain>
        <tissue evidence="1">Blood</tissue>
    </source>
</reference>
<proteinExistence type="predicted"/>